<name>A0A4S4AYQ9_9RHOO</name>
<keyword evidence="1" id="KW-0813">Transport</keyword>
<gene>
    <name evidence="9" type="ORF">E6O51_01515</name>
</gene>
<sequence>MTRTNRTLTAALLGAAVLGAGAAHGAEDPQVRVWAAACATCHGTHGASAGGVPTIAGEPGDKLYKLLQEFKDGSRPATVMHQHAKGYTDEELQRLAAYFSRQRP</sequence>
<dbReference type="PANTHER" id="PTHR33751">
    <property type="entry name" value="CBB3-TYPE CYTOCHROME C OXIDASE SUBUNIT FIXP"/>
    <property type="match status" value="1"/>
</dbReference>
<dbReference type="Pfam" id="PF13442">
    <property type="entry name" value="Cytochrome_CBB3"/>
    <property type="match status" value="1"/>
</dbReference>
<evidence type="ECO:0000256" key="3">
    <source>
        <dbReference type="ARBA" id="ARBA00022723"/>
    </source>
</evidence>
<organism evidence="9 10">
    <name type="scientific">Pseudothauera rhizosphaerae</name>
    <dbReference type="NCBI Taxonomy" id="2565932"/>
    <lineage>
        <taxon>Bacteria</taxon>
        <taxon>Pseudomonadati</taxon>
        <taxon>Pseudomonadota</taxon>
        <taxon>Betaproteobacteria</taxon>
        <taxon>Rhodocyclales</taxon>
        <taxon>Zoogloeaceae</taxon>
        <taxon>Pseudothauera</taxon>
    </lineage>
</organism>
<evidence type="ECO:0000259" key="8">
    <source>
        <dbReference type="PROSITE" id="PS51007"/>
    </source>
</evidence>
<comment type="caution">
    <text evidence="9">The sequence shown here is derived from an EMBL/GenBank/DDBJ whole genome shotgun (WGS) entry which is preliminary data.</text>
</comment>
<dbReference type="GO" id="GO:0020037">
    <property type="term" value="F:heme binding"/>
    <property type="evidence" value="ECO:0007669"/>
    <property type="project" value="InterPro"/>
</dbReference>
<keyword evidence="5 6" id="KW-0408">Iron</keyword>
<reference evidence="9 10" key="1">
    <citation type="submission" date="2019-04" db="EMBL/GenBank/DDBJ databases">
        <title>Azoarcus rhizosphaerae sp. nov. isolated from rhizosphere of Ficus religiosa.</title>
        <authorList>
            <person name="Lin S.-Y."/>
            <person name="Hameed A."/>
            <person name="Hsu Y.-H."/>
            <person name="Young C.-C."/>
        </authorList>
    </citation>
    <scope>NUCLEOTIDE SEQUENCE [LARGE SCALE GENOMIC DNA]</scope>
    <source>
        <strain evidence="9 10">CC-YHH848</strain>
    </source>
</reference>
<dbReference type="SUPFAM" id="SSF46626">
    <property type="entry name" value="Cytochrome c"/>
    <property type="match status" value="1"/>
</dbReference>
<evidence type="ECO:0000256" key="1">
    <source>
        <dbReference type="ARBA" id="ARBA00022448"/>
    </source>
</evidence>
<dbReference type="InterPro" id="IPR036909">
    <property type="entry name" value="Cyt_c-like_dom_sf"/>
</dbReference>
<keyword evidence="7" id="KW-0732">Signal</keyword>
<evidence type="ECO:0000256" key="2">
    <source>
        <dbReference type="ARBA" id="ARBA00022617"/>
    </source>
</evidence>
<dbReference type="OrthoDB" id="8526831at2"/>
<keyword evidence="10" id="KW-1185">Reference proteome</keyword>
<evidence type="ECO:0000313" key="10">
    <source>
        <dbReference type="Proteomes" id="UP000307956"/>
    </source>
</evidence>
<feature type="chain" id="PRO_5020402365" evidence="7">
    <location>
        <begin position="26"/>
        <end position="104"/>
    </location>
</feature>
<dbReference type="EMBL" id="SSOD01000001">
    <property type="protein sequence ID" value="THF65306.1"/>
    <property type="molecule type" value="Genomic_DNA"/>
</dbReference>
<dbReference type="GO" id="GO:0046872">
    <property type="term" value="F:metal ion binding"/>
    <property type="evidence" value="ECO:0007669"/>
    <property type="project" value="UniProtKB-KW"/>
</dbReference>
<feature type="domain" description="Cytochrome c" evidence="8">
    <location>
        <begin position="9"/>
        <end position="103"/>
    </location>
</feature>
<dbReference type="PROSITE" id="PS51007">
    <property type="entry name" value="CYTC"/>
    <property type="match status" value="1"/>
</dbReference>
<dbReference type="RefSeq" id="WP_136383199.1">
    <property type="nucleotide sequence ID" value="NZ_SSOD01000001.1"/>
</dbReference>
<dbReference type="InterPro" id="IPR050597">
    <property type="entry name" value="Cytochrome_c_Oxidase_Subunit"/>
</dbReference>
<evidence type="ECO:0000313" key="9">
    <source>
        <dbReference type="EMBL" id="THF65306.1"/>
    </source>
</evidence>
<evidence type="ECO:0000256" key="6">
    <source>
        <dbReference type="PROSITE-ProRule" id="PRU00433"/>
    </source>
</evidence>
<evidence type="ECO:0000256" key="5">
    <source>
        <dbReference type="ARBA" id="ARBA00023004"/>
    </source>
</evidence>
<dbReference type="GO" id="GO:0009055">
    <property type="term" value="F:electron transfer activity"/>
    <property type="evidence" value="ECO:0007669"/>
    <property type="project" value="InterPro"/>
</dbReference>
<evidence type="ECO:0000256" key="4">
    <source>
        <dbReference type="ARBA" id="ARBA00022982"/>
    </source>
</evidence>
<proteinExistence type="predicted"/>
<keyword evidence="3 6" id="KW-0479">Metal-binding</keyword>
<keyword evidence="2 6" id="KW-0349">Heme</keyword>
<feature type="signal peptide" evidence="7">
    <location>
        <begin position="1"/>
        <end position="25"/>
    </location>
</feature>
<protein>
    <submittedName>
        <fullName evidence="9">C-type cytochrome</fullName>
    </submittedName>
</protein>
<dbReference type="Gene3D" id="1.10.760.10">
    <property type="entry name" value="Cytochrome c-like domain"/>
    <property type="match status" value="1"/>
</dbReference>
<dbReference type="InterPro" id="IPR009056">
    <property type="entry name" value="Cyt_c-like_dom"/>
</dbReference>
<dbReference type="AlphaFoldDB" id="A0A4S4AYQ9"/>
<evidence type="ECO:0000256" key="7">
    <source>
        <dbReference type="SAM" id="SignalP"/>
    </source>
</evidence>
<dbReference type="PANTHER" id="PTHR33751:SF9">
    <property type="entry name" value="CYTOCHROME C4"/>
    <property type="match status" value="1"/>
</dbReference>
<keyword evidence="4" id="KW-0249">Electron transport</keyword>
<dbReference type="Proteomes" id="UP000307956">
    <property type="component" value="Unassembled WGS sequence"/>
</dbReference>
<accession>A0A4S4AYQ9</accession>